<feature type="domain" description="Endonuclease/exonuclease/phosphatase" evidence="2">
    <location>
        <begin position="8"/>
        <end position="227"/>
    </location>
</feature>
<evidence type="ECO:0000313" key="3">
    <source>
        <dbReference type="EMBL" id="KAI0524489.1"/>
    </source>
</evidence>
<dbReference type="Gene3D" id="3.60.10.10">
    <property type="entry name" value="Endonuclease/exonuclease/phosphatase"/>
    <property type="match status" value="1"/>
</dbReference>
<evidence type="ECO:0000259" key="2">
    <source>
        <dbReference type="Pfam" id="PF03372"/>
    </source>
</evidence>
<dbReference type="Proteomes" id="UP000829196">
    <property type="component" value="Unassembled WGS sequence"/>
</dbReference>
<accession>A0A8T3BYZ9</accession>
<dbReference type="Pfam" id="PF03372">
    <property type="entry name" value="Exo_endo_phos"/>
    <property type="match status" value="1"/>
</dbReference>
<comment type="caution">
    <text evidence="3">The sequence shown here is derived from an EMBL/GenBank/DDBJ whole genome shotgun (WGS) entry which is preliminary data.</text>
</comment>
<dbReference type="InterPro" id="IPR036691">
    <property type="entry name" value="Endo/exonu/phosph_ase_sf"/>
</dbReference>
<gene>
    <name evidence="3" type="ORF">KFK09_003860</name>
</gene>
<reference evidence="3" key="1">
    <citation type="journal article" date="2022" name="Front. Genet.">
        <title>Chromosome-Scale Assembly of the Dendrobium nobile Genome Provides Insights Into the Molecular Mechanism of the Biosynthesis of the Medicinal Active Ingredient of Dendrobium.</title>
        <authorList>
            <person name="Xu Q."/>
            <person name="Niu S.-C."/>
            <person name="Li K.-L."/>
            <person name="Zheng P.-J."/>
            <person name="Zhang X.-J."/>
            <person name="Jia Y."/>
            <person name="Liu Y."/>
            <person name="Niu Y.-X."/>
            <person name="Yu L.-H."/>
            <person name="Chen D.-F."/>
            <person name="Zhang G.-Q."/>
        </authorList>
    </citation>
    <scope>NUCLEOTIDE SEQUENCE</scope>
    <source>
        <tissue evidence="3">Leaf</tissue>
    </source>
</reference>
<dbReference type="InterPro" id="IPR005135">
    <property type="entry name" value="Endo/exonuclease/phosphatase"/>
</dbReference>
<protein>
    <recommendedName>
        <fullName evidence="2">Endonuclease/exonuclease/phosphatase domain-containing protein</fullName>
    </recommendedName>
</protein>
<organism evidence="3 4">
    <name type="scientific">Dendrobium nobile</name>
    <name type="common">Orchid</name>
    <dbReference type="NCBI Taxonomy" id="94219"/>
    <lineage>
        <taxon>Eukaryota</taxon>
        <taxon>Viridiplantae</taxon>
        <taxon>Streptophyta</taxon>
        <taxon>Embryophyta</taxon>
        <taxon>Tracheophyta</taxon>
        <taxon>Spermatophyta</taxon>
        <taxon>Magnoliopsida</taxon>
        <taxon>Liliopsida</taxon>
        <taxon>Asparagales</taxon>
        <taxon>Orchidaceae</taxon>
        <taxon>Epidendroideae</taxon>
        <taxon>Malaxideae</taxon>
        <taxon>Dendrobiinae</taxon>
        <taxon>Dendrobium</taxon>
    </lineage>
</organism>
<keyword evidence="4" id="KW-1185">Reference proteome</keyword>
<dbReference type="PANTHER" id="PTHR33710:SF71">
    <property type="entry name" value="ENDONUCLEASE_EXONUCLEASE_PHOSPHATASE DOMAIN-CONTAINING PROTEIN"/>
    <property type="match status" value="1"/>
</dbReference>
<keyword evidence="1" id="KW-0175">Coiled coil</keyword>
<evidence type="ECO:0000256" key="1">
    <source>
        <dbReference type="SAM" id="Coils"/>
    </source>
</evidence>
<dbReference type="PANTHER" id="PTHR33710">
    <property type="entry name" value="BNAC02G09200D PROTEIN"/>
    <property type="match status" value="1"/>
</dbReference>
<sequence>MTSLAFGNCRGANKRKAAHYLKEFVKEWNVFFVGVVETKISSVERFEVNKLMGEEWDYFMFPSEGASSGIIVLWKYNMVKFSLLFASKQCVIGEVRIQNRGKWIVSTVYGNKNHVLRRRLWEEMERNFDKKIPVIVGGDFNCILSQEDKRGGKKFSFSQGPQDMSAIMNRNDFHNVGMVGPKFTWCNNKNGSARILEKLDRCLLNAKALQEIQNTMVRYLPRIASDHCPLILKIYHDKVQHNGYLKFEDVWTSFPTSKAIVLKVWNKQVPGNAFEVIKVKCKKTLRALHYWSINKLKNFQQLKDVLKREIEDLKIEESERNGLSQEKLLLLRSKIHEYNVNLACLSTGWRQRSKIEWIKDNDMNTEFFQTFANSRRIGNSIFQLKNEEGVLTEK</sequence>
<dbReference type="AlphaFoldDB" id="A0A8T3BYZ9"/>
<feature type="coiled-coil region" evidence="1">
    <location>
        <begin position="296"/>
        <end position="326"/>
    </location>
</feature>
<dbReference type="OrthoDB" id="684496at2759"/>
<dbReference type="GO" id="GO:0003824">
    <property type="term" value="F:catalytic activity"/>
    <property type="evidence" value="ECO:0007669"/>
    <property type="project" value="InterPro"/>
</dbReference>
<dbReference type="EMBL" id="JAGYWB010000004">
    <property type="protein sequence ID" value="KAI0524489.1"/>
    <property type="molecule type" value="Genomic_DNA"/>
</dbReference>
<dbReference type="SUPFAM" id="SSF56219">
    <property type="entry name" value="DNase I-like"/>
    <property type="match status" value="1"/>
</dbReference>
<name>A0A8T3BYZ9_DENNO</name>
<proteinExistence type="predicted"/>
<evidence type="ECO:0000313" key="4">
    <source>
        <dbReference type="Proteomes" id="UP000829196"/>
    </source>
</evidence>